<evidence type="ECO:0000256" key="2">
    <source>
        <dbReference type="ARBA" id="ARBA00022723"/>
    </source>
</evidence>
<organism evidence="8 9">
    <name type="scientific">Aspergillus clavatus (strain ATCC 1007 / CBS 513.65 / DSM 816 / NCTC 3887 / NRRL 1 / QM 1276 / 107)</name>
    <dbReference type="NCBI Taxonomy" id="344612"/>
    <lineage>
        <taxon>Eukaryota</taxon>
        <taxon>Fungi</taxon>
        <taxon>Dikarya</taxon>
        <taxon>Ascomycota</taxon>
        <taxon>Pezizomycotina</taxon>
        <taxon>Eurotiomycetes</taxon>
        <taxon>Eurotiomycetidae</taxon>
        <taxon>Eurotiales</taxon>
        <taxon>Aspergillaceae</taxon>
        <taxon>Aspergillus</taxon>
        <taxon>Aspergillus subgen. Fumigati</taxon>
    </lineage>
</organism>
<keyword evidence="5" id="KW-0862">Zinc</keyword>
<dbReference type="RefSeq" id="XP_001274078.1">
    <property type="nucleotide sequence ID" value="XM_001274077.1"/>
</dbReference>
<evidence type="ECO:0000256" key="1">
    <source>
        <dbReference type="ARBA" id="ARBA00004123"/>
    </source>
</evidence>
<dbReference type="Proteomes" id="UP000006701">
    <property type="component" value="Unassembled WGS sequence"/>
</dbReference>
<dbReference type="PANTHER" id="PTHR40626">
    <property type="entry name" value="MIP31509P"/>
    <property type="match status" value="1"/>
</dbReference>
<dbReference type="GO" id="GO:0006351">
    <property type="term" value="P:DNA-templated transcription"/>
    <property type="evidence" value="ECO:0007669"/>
    <property type="project" value="InterPro"/>
</dbReference>
<dbReference type="EMBL" id="DS027049">
    <property type="protein sequence ID" value="EAW12652.1"/>
    <property type="molecule type" value="Genomic_DNA"/>
</dbReference>
<dbReference type="GO" id="GO:0008270">
    <property type="term" value="F:zinc ion binding"/>
    <property type="evidence" value="ECO:0007669"/>
    <property type="project" value="UniProtKB-KW"/>
</dbReference>
<evidence type="ECO:0000256" key="4">
    <source>
        <dbReference type="ARBA" id="ARBA00022771"/>
    </source>
</evidence>
<reference evidence="8 9" key="1">
    <citation type="journal article" date="2008" name="PLoS Genet.">
        <title>Genomic islands in the pathogenic filamentous fungus Aspergillus fumigatus.</title>
        <authorList>
            <person name="Fedorova N.D."/>
            <person name="Khaldi N."/>
            <person name="Joardar V.S."/>
            <person name="Maiti R."/>
            <person name="Amedeo P."/>
            <person name="Anderson M.J."/>
            <person name="Crabtree J."/>
            <person name="Silva J.C."/>
            <person name="Badger J.H."/>
            <person name="Albarraq A."/>
            <person name="Angiuoli S."/>
            <person name="Bussey H."/>
            <person name="Bowyer P."/>
            <person name="Cotty P.J."/>
            <person name="Dyer P.S."/>
            <person name="Egan A."/>
            <person name="Galens K."/>
            <person name="Fraser-Liggett C.M."/>
            <person name="Haas B.J."/>
            <person name="Inman J.M."/>
            <person name="Kent R."/>
            <person name="Lemieux S."/>
            <person name="Malavazi I."/>
            <person name="Orvis J."/>
            <person name="Roemer T."/>
            <person name="Ronning C.M."/>
            <person name="Sundaram J.P."/>
            <person name="Sutton G."/>
            <person name="Turner G."/>
            <person name="Venter J.C."/>
            <person name="White O.R."/>
            <person name="Whitty B.R."/>
            <person name="Youngman P."/>
            <person name="Wolfe K.H."/>
            <person name="Goldman G.H."/>
            <person name="Wortman J.R."/>
            <person name="Jiang B."/>
            <person name="Denning D.W."/>
            <person name="Nierman W.C."/>
        </authorList>
    </citation>
    <scope>NUCLEOTIDE SEQUENCE [LARGE SCALE GENOMIC DNA]</scope>
    <source>
        <strain evidence="9">ATCC 1007 / CBS 513.65 / DSM 816 / NCTC 3887 / NRRL 1</strain>
    </source>
</reference>
<dbReference type="Pfam" id="PF04082">
    <property type="entry name" value="Fungal_trans"/>
    <property type="match status" value="1"/>
</dbReference>
<keyword evidence="9" id="KW-1185">Reference proteome</keyword>
<dbReference type="AlphaFoldDB" id="A1CA84"/>
<gene>
    <name evidence="8" type="ORF">ACLA_010780</name>
</gene>
<sequence length="586" mass="66303">MFLPANMCSGTDRARDLLTRHQKTCKARHSPLSEYRARPVAQAERLQPRLPMAPMALALVGPESSMLLDQPSSLDFAAWDSLHAPPMASDSITTGEKLEYLADFTRSNGMATFLDYETLKQRQKLLLDCSESHLTDHPAVTVDPALHHQPCHLDPLTLKTHEITHCLQHVISNKFEKVVIKLDWAPDVQASCEAFYTPRNIRRFLEYFWALWYPNCPIVHRPSFDPLGAPVALLCVMVLIGACLSPYEDDGHAARMWLDGVEELAFCNGCFHEESGKLMVTVPRLKSRVESLQTAYLVCWLQKREGSVEAQGRVRRHRHAVMVTVARDIGIESATHRNLWLTDPSENWWRQFAIEEALIRHVPHSVSTTLTYVFLIDAATAIFHHTPPRMVVSELQMDMSCPEPCFQADSAIECFNLLRGCEGSTFWSARLSVAEVARRICQGELDEQCIHEYSTMGTLNLFTTVQALHSLLMIPLQNSPALDSTLAPVQIGLDNWRRMWIHRRPEDRRIPDQPRCLWKKIGVVRYAPGVWHLARSLLARMTASAMGPIPESSRQGPARDGHTDMTDVNGLIMEYQQLNLDASSSF</sequence>
<dbReference type="GeneID" id="4706719"/>
<evidence type="ECO:0000259" key="7">
    <source>
        <dbReference type="Pfam" id="PF04082"/>
    </source>
</evidence>
<dbReference type="PANTHER" id="PTHR40626:SF3">
    <property type="entry name" value="TRANSCRIPTION FACTOR WITH C2H2 AND ZN(2)-CYS(6) DNA BINDING DOMAIN (EUROFUNG)-RELATED"/>
    <property type="match status" value="1"/>
</dbReference>
<dbReference type="GO" id="GO:0000978">
    <property type="term" value="F:RNA polymerase II cis-regulatory region sequence-specific DNA binding"/>
    <property type="evidence" value="ECO:0007669"/>
    <property type="project" value="InterPro"/>
</dbReference>
<dbReference type="InterPro" id="IPR007219">
    <property type="entry name" value="XnlR_reg_dom"/>
</dbReference>
<dbReference type="InterPro" id="IPR051059">
    <property type="entry name" value="VerF-like"/>
</dbReference>
<dbReference type="OrthoDB" id="654211at2759"/>
<dbReference type="GO" id="GO:0000785">
    <property type="term" value="C:chromatin"/>
    <property type="evidence" value="ECO:0007669"/>
    <property type="project" value="TreeGrafter"/>
</dbReference>
<protein>
    <recommendedName>
        <fullName evidence="7">Xylanolytic transcriptional activator regulatory domain-containing protein</fullName>
    </recommendedName>
</protein>
<name>A1CA84_ASPCL</name>
<dbReference type="GO" id="GO:0000981">
    <property type="term" value="F:DNA-binding transcription factor activity, RNA polymerase II-specific"/>
    <property type="evidence" value="ECO:0007669"/>
    <property type="project" value="InterPro"/>
</dbReference>
<dbReference type="eggNOG" id="KOG1721">
    <property type="taxonomic scope" value="Eukaryota"/>
</dbReference>
<dbReference type="CDD" id="cd12148">
    <property type="entry name" value="fungal_TF_MHR"/>
    <property type="match status" value="1"/>
</dbReference>
<accession>A1CA84</accession>
<evidence type="ECO:0000256" key="3">
    <source>
        <dbReference type="ARBA" id="ARBA00022737"/>
    </source>
</evidence>
<dbReference type="GO" id="GO:0005634">
    <property type="term" value="C:nucleus"/>
    <property type="evidence" value="ECO:0007669"/>
    <property type="project" value="UniProtKB-SubCell"/>
</dbReference>
<keyword evidence="2" id="KW-0479">Metal-binding</keyword>
<evidence type="ECO:0000313" key="8">
    <source>
        <dbReference type="EMBL" id="EAW12652.1"/>
    </source>
</evidence>
<comment type="subcellular location">
    <subcellularLocation>
        <location evidence="1">Nucleus</location>
    </subcellularLocation>
</comment>
<evidence type="ECO:0000256" key="6">
    <source>
        <dbReference type="ARBA" id="ARBA00023242"/>
    </source>
</evidence>
<proteinExistence type="predicted"/>
<dbReference type="HOGENOM" id="CLU_012538_1_1_1"/>
<keyword evidence="6" id="KW-0539">Nucleus</keyword>
<keyword evidence="4" id="KW-0863">Zinc-finger</keyword>
<dbReference type="OMA" id="DMACPEA"/>
<dbReference type="VEuPathDB" id="FungiDB:ACLA_010780"/>
<evidence type="ECO:0000256" key="5">
    <source>
        <dbReference type="ARBA" id="ARBA00022833"/>
    </source>
</evidence>
<evidence type="ECO:0000313" key="9">
    <source>
        <dbReference type="Proteomes" id="UP000006701"/>
    </source>
</evidence>
<dbReference type="KEGG" id="act:ACLA_010780"/>
<feature type="domain" description="Xylanolytic transcriptional activator regulatory" evidence="7">
    <location>
        <begin position="205"/>
        <end position="427"/>
    </location>
</feature>
<keyword evidence="3" id="KW-0677">Repeat</keyword>